<evidence type="ECO:0000256" key="3">
    <source>
        <dbReference type="HAMAP-Rule" id="MF_01151"/>
    </source>
</evidence>
<dbReference type="Gene3D" id="3.90.20.20">
    <property type="match status" value="1"/>
</dbReference>
<dbReference type="Proteomes" id="UP000824123">
    <property type="component" value="Unassembled WGS sequence"/>
</dbReference>
<gene>
    <name evidence="3" type="primary">grpE</name>
    <name evidence="6" type="ORF">IAC59_00560</name>
</gene>
<keyword evidence="2 3" id="KW-0143">Chaperone</keyword>
<dbReference type="GO" id="GO:0042803">
    <property type="term" value="F:protein homodimerization activity"/>
    <property type="evidence" value="ECO:0007669"/>
    <property type="project" value="InterPro"/>
</dbReference>
<dbReference type="PRINTS" id="PR00773">
    <property type="entry name" value="GRPEPROTEIN"/>
</dbReference>
<dbReference type="EMBL" id="DVNK01000005">
    <property type="protein sequence ID" value="HIU45732.1"/>
    <property type="molecule type" value="Genomic_DNA"/>
</dbReference>
<keyword evidence="3" id="KW-0963">Cytoplasm</keyword>
<evidence type="ECO:0000313" key="6">
    <source>
        <dbReference type="EMBL" id="HIU45732.1"/>
    </source>
</evidence>
<name>A0A9D1LPS1_9FIRM</name>
<dbReference type="Gene3D" id="2.30.22.10">
    <property type="entry name" value="Head domain of nucleotide exchange factor GrpE"/>
    <property type="match status" value="1"/>
</dbReference>
<accession>A0A9D1LPS1</accession>
<dbReference type="HAMAP" id="MF_01151">
    <property type="entry name" value="GrpE"/>
    <property type="match status" value="1"/>
</dbReference>
<dbReference type="CDD" id="cd00446">
    <property type="entry name" value="GrpE"/>
    <property type="match status" value="1"/>
</dbReference>
<evidence type="ECO:0000256" key="1">
    <source>
        <dbReference type="ARBA" id="ARBA00009054"/>
    </source>
</evidence>
<dbReference type="GO" id="GO:0051087">
    <property type="term" value="F:protein-folding chaperone binding"/>
    <property type="evidence" value="ECO:0007669"/>
    <property type="project" value="InterPro"/>
</dbReference>
<comment type="caution">
    <text evidence="6">The sequence shown here is derived from an EMBL/GenBank/DDBJ whole genome shotgun (WGS) entry which is preliminary data.</text>
</comment>
<dbReference type="PANTHER" id="PTHR21237">
    <property type="entry name" value="GRPE PROTEIN"/>
    <property type="match status" value="1"/>
</dbReference>
<proteinExistence type="inferred from homology"/>
<dbReference type="SUPFAM" id="SSF51064">
    <property type="entry name" value="Head domain of nucleotide exchange factor GrpE"/>
    <property type="match status" value="1"/>
</dbReference>
<dbReference type="GO" id="GO:0051082">
    <property type="term" value="F:unfolded protein binding"/>
    <property type="evidence" value="ECO:0007669"/>
    <property type="project" value="TreeGrafter"/>
</dbReference>
<dbReference type="AlphaFoldDB" id="A0A9D1LPS1"/>
<dbReference type="InterPro" id="IPR013805">
    <property type="entry name" value="GrpE_CC"/>
</dbReference>
<organism evidence="6 7">
    <name type="scientific">Candidatus Fimadaptatus faecigallinarum</name>
    <dbReference type="NCBI Taxonomy" id="2840814"/>
    <lineage>
        <taxon>Bacteria</taxon>
        <taxon>Bacillati</taxon>
        <taxon>Bacillota</taxon>
        <taxon>Clostridia</taxon>
        <taxon>Eubacteriales</taxon>
        <taxon>Candidatus Fimadaptatus</taxon>
    </lineage>
</organism>
<evidence type="ECO:0000313" key="7">
    <source>
        <dbReference type="Proteomes" id="UP000824123"/>
    </source>
</evidence>
<dbReference type="Pfam" id="PF01025">
    <property type="entry name" value="GrpE"/>
    <property type="match status" value="1"/>
</dbReference>
<comment type="subunit">
    <text evidence="3">Homodimer.</text>
</comment>
<feature type="region of interest" description="Disordered" evidence="5">
    <location>
        <begin position="1"/>
        <end position="51"/>
    </location>
</feature>
<comment type="similarity">
    <text evidence="1 3 4">Belongs to the GrpE family.</text>
</comment>
<comment type="function">
    <text evidence="3">Participates actively in the response to hyperosmotic and heat shock by preventing the aggregation of stress-denatured proteins, in association with DnaK and GrpE. It is the nucleotide exchange factor for DnaK and may function as a thermosensor. Unfolded proteins bind initially to DnaJ; upon interaction with the DnaJ-bound protein, DnaK hydrolyzes its bound ATP, resulting in the formation of a stable complex. GrpE releases ADP from DnaK; ATP binding to DnaK triggers the release of the substrate protein, thus completing the reaction cycle. Several rounds of ATP-dependent interactions between DnaJ, DnaK and GrpE are required for fully efficient folding.</text>
</comment>
<evidence type="ECO:0000256" key="5">
    <source>
        <dbReference type="SAM" id="MobiDB-lite"/>
    </source>
</evidence>
<dbReference type="PANTHER" id="PTHR21237:SF23">
    <property type="entry name" value="GRPE PROTEIN HOMOLOG, MITOCHONDRIAL"/>
    <property type="match status" value="1"/>
</dbReference>
<dbReference type="GO" id="GO:0000774">
    <property type="term" value="F:adenyl-nucleotide exchange factor activity"/>
    <property type="evidence" value="ECO:0007669"/>
    <property type="project" value="InterPro"/>
</dbReference>
<dbReference type="SUPFAM" id="SSF58014">
    <property type="entry name" value="Coiled-coil domain of nucleotide exchange factor GrpE"/>
    <property type="match status" value="1"/>
</dbReference>
<dbReference type="GO" id="GO:0005737">
    <property type="term" value="C:cytoplasm"/>
    <property type="evidence" value="ECO:0007669"/>
    <property type="project" value="UniProtKB-SubCell"/>
</dbReference>
<keyword evidence="3" id="KW-0346">Stress response</keyword>
<comment type="subcellular location">
    <subcellularLocation>
        <location evidence="3">Cytoplasm</location>
    </subcellularLocation>
</comment>
<sequence>MDIEINREDEELLDDKAETPQLEPQAEAQPESQPGAQSEPMPGQDGEASVKDWAEALETAVRQRDEYLDLATRARADFDNYRKRNANIRAESYDDGNSDCIKALLPVLDNFERAIGAAENTGDTQALLNGVKLVQKQLLEALTKRGLETVRPLGEPFDPNEHNAVLRVSADEAEGEPGTICDVLQTGYRVKGKMLRHPMVKVIED</sequence>
<dbReference type="GO" id="GO:0006457">
    <property type="term" value="P:protein folding"/>
    <property type="evidence" value="ECO:0007669"/>
    <property type="project" value="InterPro"/>
</dbReference>
<protein>
    <recommendedName>
        <fullName evidence="3">Protein GrpE</fullName>
    </recommendedName>
    <alternativeName>
        <fullName evidence="3">HSP-70 cofactor</fullName>
    </alternativeName>
</protein>
<evidence type="ECO:0000256" key="2">
    <source>
        <dbReference type="ARBA" id="ARBA00023186"/>
    </source>
</evidence>
<reference evidence="6" key="1">
    <citation type="submission" date="2020-10" db="EMBL/GenBank/DDBJ databases">
        <authorList>
            <person name="Gilroy R."/>
        </authorList>
    </citation>
    <scope>NUCLEOTIDE SEQUENCE</scope>
    <source>
        <strain evidence="6">ChiSxjej2B14-8506</strain>
    </source>
</reference>
<evidence type="ECO:0000256" key="4">
    <source>
        <dbReference type="RuleBase" id="RU004478"/>
    </source>
</evidence>
<reference evidence="6" key="2">
    <citation type="journal article" date="2021" name="PeerJ">
        <title>Extensive microbial diversity within the chicken gut microbiome revealed by metagenomics and culture.</title>
        <authorList>
            <person name="Gilroy R."/>
            <person name="Ravi A."/>
            <person name="Getino M."/>
            <person name="Pursley I."/>
            <person name="Horton D.L."/>
            <person name="Alikhan N.F."/>
            <person name="Baker D."/>
            <person name="Gharbi K."/>
            <person name="Hall N."/>
            <person name="Watson M."/>
            <person name="Adriaenssens E.M."/>
            <person name="Foster-Nyarko E."/>
            <person name="Jarju S."/>
            <person name="Secka A."/>
            <person name="Antonio M."/>
            <person name="Oren A."/>
            <person name="Chaudhuri R.R."/>
            <person name="La Ragione R."/>
            <person name="Hildebrand F."/>
            <person name="Pallen M.J."/>
        </authorList>
    </citation>
    <scope>NUCLEOTIDE SEQUENCE</scope>
    <source>
        <strain evidence="6">ChiSxjej2B14-8506</strain>
    </source>
</reference>
<dbReference type="InterPro" id="IPR000740">
    <property type="entry name" value="GrpE"/>
</dbReference>
<dbReference type="InterPro" id="IPR009012">
    <property type="entry name" value="GrpE_head"/>
</dbReference>